<dbReference type="Proteomes" id="UP000007819">
    <property type="component" value="Chromosome A2"/>
</dbReference>
<dbReference type="InterPro" id="IPR043403">
    <property type="entry name" value="Gurken/Spitz"/>
</dbReference>
<dbReference type="EnsemblMetazoa" id="XM_003243492.4">
    <property type="protein sequence ID" value="XP_003243540.1"/>
    <property type="gene ID" value="LOC100575788"/>
</dbReference>
<dbReference type="OrthoDB" id="6233064at2759"/>
<dbReference type="PANTHER" id="PTHR12332:SF1">
    <property type="entry name" value="KEREN-RELATED"/>
    <property type="match status" value="1"/>
</dbReference>
<reference evidence="6" key="1">
    <citation type="submission" date="2010-06" db="EMBL/GenBank/DDBJ databases">
        <authorList>
            <person name="Jiang H."/>
            <person name="Abraham K."/>
            <person name="Ali S."/>
            <person name="Alsbrooks S.L."/>
            <person name="Anim B.N."/>
            <person name="Anosike U.S."/>
            <person name="Attaway T."/>
            <person name="Bandaranaike D.P."/>
            <person name="Battles P.K."/>
            <person name="Bell S.N."/>
            <person name="Bell A.V."/>
            <person name="Beltran B."/>
            <person name="Bickham C."/>
            <person name="Bustamante Y."/>
            <person name="Caleb T."/>
            <person name="Canada A."/>
            <person name="Cardenas V."/>
            <person name="Carter K."/>
            <person name="Chacko J."/>
            <person name="Chandrabose M.N."/>
            <person name="Chavez D."/>
            <person name="Chavez A."/>
            <person name="Chen L."/>
            <person name="Chu H.-S."/>
            <person name="Claassen K.J."/>
            <person name="Cockrell R."/>
            <person name="Collins M."/>
            <person name="Cooper J.A."/>
            <person name="Cree A."/>
            <person name="Curry S.M."/>
            <person name="Da Y."/>
            <person name="Dao M.D."/>
            <person name="Das B."/>
            <person name="Davila M.-L."/>
            <person name="Davy-Carroll L."/>
            <person name="Denson S."/>
            <person name="Dinh H."/>
            <person name="Ebong V.E."/>
            <person name="Edwards J.R."/>
            <person name="Egan A."/>
            <person name="El-Daye J."/>
            <person name="Escobedo L."/>
            <person name="Fernandez S."/>
            <person name="Fernando P.R."/>
            <person name="Flagg N."/>
            <person name="Forbes L.D."/>
            <person name="Fowler R.G."/>
            <person name="Fu Q."/>
            <person name="Gabisi R.A."/>
            <person name="Ganer J."/>
            <person name="Garbino Pronczuk A."/>
            <person name="Garcia R.M."/>
            <person name="Garner T."/>
            <person name="Garrett T.E."/>
            <person name="Gonzalez D.A."/>
            <person name="Hamid H."/>
            <person name="Hawkins E.S."/>
            <person name="Hirani K."/>
            <person name="Hogues M.E."/>
            <person name="Hollins B."/>
            <person name="Hsiao C.-H."/>
            <person name="Jabil R."/>
            <person name="James M.L."/>
            <person name="Jhangiani S.N."/>
            <person name="Johnson B."/>
            <person name="Johnson Q."/>
            <person name="Joshi V."/>
            <person name="Kalu J.B."/>
            <person name="Kam C."/>
            <person name="Kashfia A."/>
            <person name="Keebler J."/>
            <person name="Kisamo H."/>
            <person name="Kovar C.L."/>
            <person name="Lago L.A."/>
            <person name="Lai C.-Y."/>
            <person name="Laidlaw J."/>
            <person name="Lara F."/>
            <person name="Le T.-K."/>
            <person name="Lee S.L."/>
            <person name="Legall F.H."/>
            <person name="Lemon S.J."/>
            <person name="Lewis L.R."/>
            <person name="Li B."/>
            <person name="Liu Y."/>
            <person name="Liu Y.-S."/>
            <person name="Lopez J."/>
            <person name="Lozado R.J."/>
            <person name="Lu J."/>
            <person name="Madu R.C."/>
            <person name="Maheshwari M."/>
            <person name="Maheshwari R."/>
            <person name="Malloy K."/>
            <person name="Martinez E."/>
            <person name="Mathew T."/>
            <person name="Mercado I.C."/>
            <person name="Mercado C."/>
            <person name="Meyer B."/>
            <person name="Montgomery K."/>
            <person name="Morgan M.B."/>
            <person name="Munidasa M."/>
            <person name="Nazareth L.V."/>
            <person name="Nelson J."/>
            <person name="Ng B.M."/>
            <person name="Nguyen N.B."/>
            <person name="Nguyen P.Q."/>
            <person name="Nguyen T."/>
            <person name="Obregon M."/>
            <person name="Okwuonu G.O."/>
            <person name="Onwere C.G."/>
            <person name="Orozco G."/>
            <person name="Parra A."/>
            <person name="Patel S."/>
            <person name="Patil S."/>
            <person name="Perez A."/>
            <person name="Perez Y."/>
            <person name="Pham C."/>
            <person name="Primus E.L."/>
            <person name="Pu L.-L."/>
            <person name="Puazo M."/>
            <person name="Qin X."/>
            <person name="Quiroz J.B."/>
            <person name="Reese J."/>
            <person name="Richards S."/>
            <person name="Rives C.M."/>
            <person name="Robberts R."/>
            <person name="Ruiz S.J."/>
            <person name="Ruiz M.J."/>
            <person name="Santibanez J."/>
            <person name="Schneider B.W."/>
            <person name="Sisson I."/>
            <person name="Smith M."/>
            <person name="Sodergren E."/>
            <person name="Song X.-Z."/>
            <person name="Song B.B."/>
            <person name="Summersgill H."/>
            <person name="Thelus R."/>
            <person name="Thornton R.D."/>
            <person name="Trejos Z.Y."/>
            <person name="Usmani K."/>
            <person name="Vattathil S."/>
            <person name="Villasana D."/>
            <person name="Walker D.L."/>
            <person name="Wang S."/>
            <person name="Wang K."/>
            <person name="White C.S."/>
            <person name="Williams A.C."/>
            <person name="Williamson J."/>
            <person name="Wilson K."/>
            <person name="Woghiren I.O."/>
            <person name="Woodworth J.R."/>
            <person name="Worley K.C."/>
            <person name="Wright R.A."/>
            <person name="Wu W."/>
            <person name="Young L."/>
            <person name="Zhang L."/>
            <person name="Zhang J."/>
            <person name="Zhu Y."/>
            <person name="Muzny D.M."/>
            <person name="Weinstock G."/>
            <person name="Gibbs R.A."/>
        </authorList>
    </citation>
    <scope>NUCLEOTIDE SEQUENCE [LARGE SCALE GENOMIC DNA]</scope>
    <source>
        <strain evidence="6">LSR1</strain>
    </source>
</reference>
<evidence type="ECO:0000256" key="2">
    <source>
        <dbReference type="SAM" id="MobiDB-lite"/>
    </source>
</evidence>
<keyword evidence="1" id="KW-0245">EGF-like domain</keyword>
<keyword evidence="3" id="KW-0472">Membrane</keyword>
<evidence type="ECO:0000313" key="6">
    <source>
        <dbReference type="Proteomes" id="UP000007819"/>
    </source>
</evidence>
<dbReference type="Gene3D" id="2.10.25.10">
    <property type="entry name" value="Laminin"/>
    <property type="match status" value="1"/>
</dbReference>
<dbReference type="AlphaFoldDB" id="A0A8R2AA76"/>
<evidence type="ECO:0000259" key="4">
    <source>
        <dbReference type="PROSITE" id="PS50026"/>
    </source>
</evidence>
<keyword evidence="1" id="KW-1015">Disulfide bond</keyword>
<keyword evidence="6" id="KW-1185">Reference proteome</keyword>
<feature type="transmembrane region" description="Helical" evidence="3">
    <location>
        <begin position="195"/>
        <end position="215"/>
    </location>
</feature>
<dbReference type="PANTHER" id="PTHR12332">
    <property type="entry name" value="KEREN-RELATED"/>
    <property type="match status" value="1"/>
</dbReference>
<feature type="compositionally biased region" description="Basic and acidic residues" evidence="2">
    <location>
        <begin position="271"/>
        <end position="282"/>
    </location>
</feature>
<evidence type="ECO:0000313" key="5">
    <source>
        <dbReference type="EnsemblMetazoa" id="XP_003243540.1"/>
    </source>
</evidence>
<comment type="caution">
    <text evidence="1">Lacks conserved residue(s) required for the propagation of feature annotation.</text>
</comment>
<organism evidence="5 6">
    <name type="scientific">Acyrthosiphon pisum</name>
    <name type="common">Pea aphid</name>
    <dbReference type="NCBI Taxonomy" id="7029"/>
    <lineage>
        <taxon>Eukaryota</taxon>
        <taxon>Metazoa</taxon>
        <taxon>Ecdysozoa</taxon>
        <taxon>Arthropoda</taxon>
        <taxon>Hexapoda</taxon>
        <taxon>Insecta</taxon>
        <taxon>Pterygota</taxon>
        <taxon>Neoptera</taxon>
        <taxon>Paraneoptera</taxon>
        <taxon>Hemiptera</taxon>
        <taxon>Sternorrhyncha</taxon>
        <taxon>Aphidomorpha</taxon>
        <taxon>Aphidoidea</taxon>
        <taxon>Aphididae</taxon>
        <taxon>Macrosiphini</taxon>
        <taxon>Acyrthosiphon</taxon>
    </lineage>
</organism>
<feature type="region of interest" description="Disordered" evidence="2">
    <location>
        <begin position="263"/>
        <end position="288"/>
    </location>
</feature>
<feature type="domain" description="EGF-like" evidence="4">
    <location>
        <begin position="129"/>
        <end position="173"/>
    </location>
</feature>
<protein>
    <recommendedName>
        <fullName evidence="4">EGF-like domain-containing protein</fullName>
    </recommendedName>
</protein>
<dbReference type="RefSeq" id="XP_003243540.1">
    <property type="nucleotide sequence ID" value="XM_003243492.3"/>
</dbReference>
<keyword evidence="3" id="KW-0812">Transmembrane</keyword>
<feature type="disulfide bond" evidence="1">
    <location>
        <begin position="163"/>
        <end position="172"/>
    </location>
</feature>
<proteinExistence type="predicted"/>
<dbReference type="PROSITE" id="PS00022">
    <property type="entry name" value="EGF_1"/>
    <property type="match status" value="1"/>
</dbReference>
<evidence type="ECO:0000256" key="1">
    <source>
        <dbReference type="PROSITE-ProRule" id="PRU00076"/>
    </source>
</evidence>
<dbReference type="SUPFAM" id="SSF57196">
    <property type="entry name" value="EGF/Laminin"/>
    <property type="match status" value="1"/>
</dbReference>
<dbReference type="PROSITE" id="PS50026">
    <property type="entry name" value="EGF_3"/>
    <property type="match status" value="1"/>
</dbReference>
<dbReference type="GO" id="GO:0005154">
    <property type="term" value="F:epidermal growth factor receptor binding"/>
    <property type="evidence" value="ECO:0007669"/>
    <property type="project" value="InterPro"/>
</dbReference>
<name>A0A8R2AA76_ACYPI</name>
<dbReference type="SMART" id="SM00181">
    <property type="entry name" value="EGF"/>
    <property type="match status" value="1"/>
</dbReference>
<keyword evidence="3" id="KW-1133">Transmembrane helix</keyword>
<dbReference type="KEGG" id="api:100575788"/>
<dbReference type="GeneID" id="100575788"/>
<dbReference type="GO" id="GO:0048018">
    <property type="term" value="F:receptor ligand activity"/>
    <property type="evidence" value="ECO:0007669"/>
    <property type="project" value="InterPro"/>
</dbReference>
<evidence type="ECO:0000256" key="3">
    <source>
        <dbReference type="SAM" id="Phobius"/>
    </source>
</evidence>
<sequence>MSKRTLRNLSQTETTRFRKSTMVERIENETDCNMPQGSCWSTVYSGFYLFLARHSGRRRTAESEEAVRRQGGGGSGSSQSLHRAATFTMFNFLLLVSVCLSSTTHACSSRSMPKPRPLQPTERPNVTFHTTPCPTVYAKWYCLNEATCFAIAIGESVLYNCECPDGFMGQRCEFKNLDGSYTTARRQVMLESASIASGVSVAVLLVFIICTTFYVRSKRQRKLKLNAADVSMVDGNWTDAEKRPFSYRPKHTIITIPLKTVITEQSTRSSGDGRHRPEDSSRQEPLIV</sequence>
<reference evidence="5" key="2">
    <citation type="submission" date="2022-06" db="UniProtKB">
        <authorList>
            <consortium name="EnsemblMetazoa"/>
        </authorList>
    </citation>
    <scope>IDENTIFICATION</scope>
</reference>
<accession>A0A8R2AA76</accession>
<dbReference type="PROSITE" id="PS01186">
    <property type="entry name" value="EGF_2"/>
    <property type="match status" value="1"/>
</dbReference>
<dbReference type="InterPro" id="IPR000742">
    <property type="entry name" value="EGF"/>
</dbReference>
<dbReference type="CDD" id="cd00054">
    <property type="entry name" value="EGF_CA"/>
    <property type="match status" value="1"/>
</dbReference>
<dbReference type="GO" id="GO:0007173">
    <property type="term" value="P:epidermal growth factor receptor signaling pathway"/>
    <property type="evidence" value="ECO:0007669"/>
    <property type="project" value="InterPro"/>
</dbReference>